<dbReference type="InterPro" id="IPR037914">
    <property type="entry name" value="SpoVT-AbrB_sf"/>
</dbReference>
<dbReference type="GeneID" id="42981515"/>
<sequence>MTIKARKVGNLTVLTIPKEFNVKKGTEFEVKQRNDGSIIFKPKHRNPFVGNWFN</sequence>
<dbReference type="SMART" id="SM00966">
    <property type="entry name" value="SpoVT_AbrB"/>
    <property type="match status" value="1"/>
</dbReference>
<feature type="domain" description="SpoVT-AbrB" evidence="1">
    <location>
        <begin position="6"/>
        <end position="48"/>
    </location>
</feature>
<keyword evidence="3" id="KW-1185">Reference proteome</keyword>
<reference evidence="2 3" key="1">
    <citation type="submission" date="2016-03" db="EMBL/GenBank/DDBJ databases">
        <title>Pediococcus and Lactobacillus from brewery environment - whole genome sequencing and assembly.</title>
        <authorList>
            <person name="Behr J."/>
            <person name="Geissler A.J."/>
            <person name="Vogel R.F."/>
        </authorList>
    </citation>
    <scope>NUCLEOTIDE SEQUENCE [LARGE SCALE GENOMIC DNA]</scope>
    <source>
        <strain evidence="2 3">TMW 1.1989</strain>
    </source>
</reference>
<dbReference type="Gene3D" id="2.10.260.10">
    <property type="match status" value="1"/>
</dbReference>
<dbReference type="Pfam" id="PF04014">
    <property type="entry name" value="MazE_antitoxin"/>
    <property type="match status" value="1"/>
</dbReference>
<dbReference type="SUPFAM" id="SSF89447">
    <property type="entry name" value="AbrB/MazE/MraZ-like"/>
    <property type="match status" value="1"/>
</dbReference>
<dbReference type="OrthoDB" id="71707at2"/>
<dbReference type="STRING" id="375175.AYR53_04565"/>
<dbReference type="AlphaFoldDB" id="A0A192GZZ2"/>
<evidence type="ECO:0000259" key="1">
    <source>
        <dbReference type="SMART" id="SM00966"/>
    </source>
</evidence>
<evidence type="ECO:0000313" key="3">
    <source>
        <dbReference type="Proteomes" id="UP000078582"/>
    </source>
</evidence>
<dbReference type="InterPro" id="IPR007159">
    <property type="entry name" value="SpoVT-AbrB_dom"/>
</dbReference>
<dbReference type="GO" id="GO:0003677">
    <property type="term" value="F:DNA binding"/>
    <property type="evidence" value="ECO:0007669"/>
    <property type="project" value="InterPro"/>
</dbReference>
<organism evidence="2 3">
    <name type="scientific">Loigolactobacillus backii</name>
    <dbReference type="NCBI Taxonomy" id="375175"/>
    <lineage>
        <taxon>Bacteria</taxon>
        <taxon>Bacillati</taxon>
        <taxon>Bacillota</taxon>
        <taxon>Bacilli</taxon>
        <taxon>Lactobacillales</taxon>
        <taxon>Lactobacillaceae</taxon>
        <taxon>Loigolactobacillus</taxon>
    </lineage>
</organism>
<protein>
    <submittedName>
        <fullName evidence="2">AbrB family transcriptional regulator</fullName>
    </submittedName>
</protein>
<evidence type="ECO:0000313" key="2">
    <source>
        <dbReference type="EMBL" id="ANK62104.1"/>
    </source>
</evidence>
<dbReference type="Proteomes" id="UP000078582">
    <property type="component" value="Chromosome"/>
</dbReference>
<dbReference type="NCBIfam" id="NF047400">
    <property type="entry name" value="MazE_PemI_antitoxin"/>
    <property type="match status" value="1"/>
</dbReference>
<accession>A0A192GZZ2</accession>
<proteinExistence type="predicted"/>
<name>A0A192GZZ2_9LACO</name>
<dbReference type="EMBL" id="CP014873">
    <property type="protein sequence ID" value="ANK62104.1"/>
    <property type="molecule type" value="Genomic_DNA"/>
</dbReference>
<dbReference type="RefSeq" id="WP_068278973.1">
    <property type="nucleotide sequence ID" value="NZ_CP014873.1"/>
</dbReference>
<gene>
    <name evidence="2" type="ORF">AYR53_04565</name>
</gene>